<keyword evidence="1" id="KW-0472">Membrane</keyword>
<feature type="transmembrane region" description="Helical" evidence="1">
    <location>
        <begin position="110"/>
        <end position="127"/>
    </location>
</feature>
<feature type="transmembrane region" description="Helical" evidence="1">
    <location>
        <begin position="330"/>
        <end position="349"/>
    </location>
</feature>
<dbReference type="OrthoDB" id="3463898at2"/>
<evidence type="ECO:0000256" key="1">
    <source>
        <dbReference type="SAM" id="Phobius"/>
    </source>
</evidence>
<keyword evidence="1" id="KW-0812">Transmembrane</keyword>
<sequence length="585" mass="61913">MSPARWWVLAGWSCVISIVTLWPFWLGLRPSESRAFMLRDMFVPYRMIANANTLGSAEGPPRALPQDAIMAIFSPVIPASMLASLLMIAAATLGSWFAAAMAREMAGARFSAQLAVALFVPWNPFVIERLLQGQWTLAAAGMMLPAIAYLAAAGPGHRGLLLLLISACAMVPSGLILAAVVALLFSSTSRDRLCNMVACGLASMPWVLPMILAPSPGAATADPASAAAFAARAETGVGTLGALAGLGGIWNADAIPPSRTVASSIAGVVFAIILLLGVRELWRVYRAVAVVTVAAVVLPALLATGPGIAFMGGLLHYVPGAGLFRDTSKFVALAIPGYVLLIATVVERCDVRRGSFFFDATPRRRPRHLPTIAAAALCGLCVLSVPAYPRDIAPLEEVTVPESWAQLRTAIVASPSGSTLLLPPGNYRMIGDRPVIAPSLKLLPGHPLDPGFLVVDGKVIDGNPSTMRILSDVMNGRNTLRENGVGWVLIDWESVQDKKQMDKAMSVLSQPGIRETAAADNFALYRVSDPQVANSPSDFRRKAATLLGLVLYWSVSGTGASLWLWSLLRRLKSQAGATTAPTPDP</sequence>
<proteinExistence type="predicted"/>
<feature type="transmembrane region" description="Helical" evidence="1">
    <location>
        <begin position="6"/>
        <end position="28"/>
    </location>
</feature>
<feature type="transmembrane region" description="Helical" evidence="1">
    <location>
        <begin position="290"/>
        <end position="318"/>
    </location>
</feature>
<keyword evidence="1" id="KW-1133">Transmembrane helix</keyword>
<dbReference type="STRING" id="1451189.CFAL_01010"/>
<feature type="transmembrane region" description="Helical" evidence="1">
    <location>
        <begin position="260"/>
        <end position="278"/>
    </location>
</feature>
<feature type="transmembrane region" description="Helical" evidence="1">
    <location>
        <begin position="160"/>
        <end position="186"/>
    </location>
</feature>
<reference evidence="2 3" key="1">
    <citation type="submission" date="2018-09" db="EMBL/GenBank/DDBJ databases">
        <title>Optimization and identification of Corynebacterium falsenii FN1-14 from fish paste.</title>
        <authorList>
            <person name="Daroonpunt R."/>
            <person name="Tanasupawat S."/>
        </authorList>
    </citation>
    <scope>NUCLEOTIDE SEQUENCE [LARGE SCALE GENOMIC DNA]</scope>
    <source>
        <strain evidence="2 3">FN1-14</strain>
    </source>
</reference>
<feature type="transmembrane region" description="Helical" evidence="1">
    <location>
        <begin position="134"/>
        <end position="154"/>
    </location>
</feature>
<evidence type="ECO:0008006" key="4">
    <source>
        <dbReference type="Google" id="ProtNLM"/>
    </source>
</evidence>
<organism evidence="2 3">
    <name type="scientific">Corynebacterium falsenii</name>
    <dbReference type="NCBI Taxonomy" id="108486"/>
    <lineage>
        <taxon>Bacteria</taxon>
        <taxon>Bacillati</taxon>
        <taxon>Actinomycetota</taxon>
        <taxon>Actinomycetes</taxon>
        <taxon>Mycobacteriales</taxon>
        <taxon>Corynebacteriaceae</taxon>
        <taxon>Corynebacterium</taxon>
    </lineage>
</organism>
<accession>A0A418Q637</accession>
<keyword evidence="3" id="KW-1185">Reference proteome</keyword>
<evidence type="ECO:0000313" key="2">
    <source>
        <dbReference type="EMBL" id="RIX34158.1"/>
    </source>
</evidence>
<name>A0A418Q637_9CORY</name>
<dbReference type="AlphaFoldDB" id="A0A418Q637"/>
<evidence type="ECO:0000313" key="3">
    <source>
        <dbReference type="Proteomes" id="UP000285278"/>
    </source>
</evidence>
<feature type="transmembrane region" description="Helical" evidence="1">
    <location>
        <begin position="193"/>
        <end position="213"/>
    </location>
</feature>
<dbReference type="Proteomes" id="UP000285278">
    <property type="component" value="Unassembled WGS sequence"/>
</dbReference>
<protein>
    <recommendedName>
        <fullName evidence="4">Glycosyltransferase RgtA/B/C/D-like domain-containing protein</fullName>
    </recommendedName>
</protein>
<comment type="caution">
    <text evidence="2">The sequence shown here is derived from an EMBL/GenBank/DDBJ whole genome shotgun (WGS) entry which is preliminary data.</text>
</comment>
<dbReference type="EMBL" id="QXJK01000009">
    <property type="protein sequence ID" value="RIX34158.1"/>
    <property type="molecule type" value="Genomic_DNA"/>
</dbReference>
<gene>
    <name evidence="2" type="ORF">D3M95_08295</name>
</gene>
<feature type="transmembrane region" description="Helical" evidence="1">
    <location>
        <begin position="543"/>
        <end position="565"/>
    </location>
</feature>
<feature type="transmembrane region" description="Helical" evidence="1">
    <location>
        <begin position="72"/>
        <end position="98"/>
    </location>
</feature>